<dbReference type="InterPro" id="IPR008966">
    <property type="entry name" value="Adhesion_dom_sf"/>
</dbReference>
<name>A0A7W2Q8B4_9PSED</name>
<dbReference type="RefSeq" id="WP_082416224.1">
    <property type="nucleotide sequence ID" value="NZ_BQIO01000014.1"/>
</dbReference>
<accession>A0A7W2Q8B4</accession>
<comment type="similarity">
    <text evidence="2">Belongs to the fimbrial protein family.</text>
</comment>
<dbReference type="Pfam" id="PF00419">
    <property type="entry name" value="Fimbrial"/>
    <property type="match status" value="1"/>
</dbReference>
<dbReference type="EMBL" id="JACGCX010000003">
    <property type="protein sequence ID" value="MBA6097002.1"/>
    <property type="molecule type" value="Genomic_DNA"/>
</dbReference>
<protein>
    <submittedName>
        <fullName evidence="7">Fimbrial protein</fullName>
    </submittedName>
</protein>
<evidence type="ECO:0000256" key="3">
    <source>
        <dbReference type="ARBA" id="ARBA00022729"/>
    </source>
</evidence>
<proteinExistence type="inferred from homology"/>
<evidence type="ECO:0000313" key="7">
    <source>
        <dbReference type="EMBL" id="MBA6097002.1"/>
    </source>
</evidence>
<dbReference type="SUPFAM" id="SSF49401">
    <property type="entry name" value="Bacterial adhesins"/>
    <property type="match status" value="1"/>
</dbReference>
<evidence type="ECO:0000256" key="2">
    <source>
        <dbReference type="ARBA" id="ARBA00006671"/>
    </source>
</evidence>
<dbReference type="AlphaFoldDB" id="A0A7W2Q8B4"/>
<feature type="chain" id="PRO_5030869508" evidence="5">
    <location>
        <begin position="20"/>
        <end position="179"/>
    </location>
</feature>
<dbReference type="PANTHER" id="PTHR33420:SF12">
    <property type="entry name" value="FIMBRIN-LIKE PROTEIN FIMI-RELATED"/>
    <property type="match status" value="1"/>
</dbReference>
<comment type="subcellular location">
    <subcellularLocation>
        <location evidence="1">Fimbrium</location>
    </subcellularLocation>
</comment>
<dbReference type="InterPro" id="IPR050263">
    <property type="entry name" value="Bact_Fimbrial_Adh_Pro"/>
</dbReference>
<comment type="caution">
    <text evidence="7">The sequence shown here is derived from an EMBL/GenBank/DDBJ whole genome shotgun (WGS) entry which is preliminary data.</text>
</comment>
<dbReference type="PANTHER" id="PTHR33420">
    <property type="entry name" value="FIMBRIAL SUBUNIT ELFA-RELATED"/>
    <property type="match status" value="1"/>
</dbReference>
<feature type="signal peptide" evidence="5">
    <location>
        <begin position="1"/>
        <end position="19"/>
    </location>
</feature>
<dbReference type="Gene3D" id="2.60.40.1090">
    <property type="entry name" value="Fimbrial-type adhesion domain"/>
    <property type="match status" value="1"/>
</dbReference>
<feature type="domain" description="Fimbrial-type adhesion" evidence="6">
    <location>
        <begin position="24"/>
        <end position="178"/>
    </location>
</feature>
<keyword evidence="4" id="KW-0281">Fimbrium</keyword>
<evidence type="ECO:0000259" key="6">
    <source>
        <dbReference type="Pfam" id="PF00419"/>
    </source>
</evidence>
<evidence type="ECO:0000256" key="4">
    <source>
        <dbReference type="ARBA" id="ARBA00023263"/>
    </source>
</evidence>
<evidence type="ECO:0000313" key="8">
    <source>
        <dbReference type="Proteomes" id="UP000545074"/>
    </source>
</evidence>
<dbReference type="InterPro" id="IPR036937">
    <property type="entry name" value="Adhesion_dom_fimbrial_sf"/>
</dbReference>
<evidence type="ECO:0000256" key="5">
    <source>
        <dbReference type="SAM" id="SignalP"/>
    </source>
</evidence>
<dbReference type="Proteomes" id="UP000545074">
    <property type="component" value="Unassembled WGS sequence"/>
</dbReference>
<evidence type="ECO:0000256" key="1">
    <source>
        <dbReference type="ARBA" id="ARBA00004561"/>
    </source>
</evidence>
<keyword evidence="3 5" id="KW-0732">Signal</keyword>
<reference evidence="7 8" key="1">
    <citation type="submission" date="2020-07" db="EMBL/GenBank/DDBJ databases">
        <title>Diversity of carbapenemase encoding genes among Pseudomonas putida group clinical isolates in a tertiary Brazilian hospital.</title>
        <authorList>
            <person name="Alberto-Lei F."/>
            <person name="Nodari C.S."/>
            <person name="Streling A.P."/>
            <person name="Paulino J.T."/>
            <person name="Bessa-Neto F.O."/>
            <person name="Cayo R."/>
            <person name="Gales A.C."/>
        </authorList>
    </citation>
    <scope>NUCLEOTIDE SEQUENCE [LARGE SCALE GENOMIC DNA]</scope>
    <source>
        <strain evidence="7 8">12815</strain>
    </source>
</reference>
<organism evidence="7 8">
    <name type="scientific">Pseudomonas juntendi</name>
    <dbReference type="NCBI Taxonomy" id="2666183"/>
    <lineage>
        <taxon>Bacteria</taxon>
        <taxon>Pseudomonadati</taxon>
        <taxon>Pseudomonadota</taxon>
        <taxon>Gammaproteobacteria</taxon>
        <taxon>Pseudomonadales</taxon>
        <taxon>Pseudomonadaceae</taxon>
        <taxon>Pseudomonas</taxon>
    </lineage>
</organism>
<sequence length="179" mass="18960">MKRLFAILTLGMIGSSAMANNGIINFEGTVSAGGTCPIDLVTPGGPSLPKVFLGDFRSENFTAIGQQTEMVRFALRVDPTTCTIAAGQKAFVKFAAHYGTDPSGRLYGLQSGVGYSDGMALAIYDKSNAELAPDAESVEYELSDSVPTDMNFTARLETVKANVTEGQLRGSATFTVDIR</sequence>
<gene>
    <name evidence="7" type="ORF">H4C80_07635</name>
</gene>
<dbReference type="InterPro" id="IPR000259">
    <property type="entry name" value="Adhesion_dom_fimbrial"/>
</dbReference>
<dbReference type="GO" id="GO:0043709">
    <property type="term" value="P:cell adhesion involved in single-species biofilm formation"/>
    <property type="evidence" value="ECO:0007669"/>
    <property type="project" value="TreeGrafter"/>
</dbReference>
<dbReference type="GO" id="GO:0009289">
    <property type="term" value="C:pilus"/>
    <property type="evidence" value="ECO:0007669"/>
    <property type="project" value="UniProtKB-SubCell"/>
</dbReference>